<evidence type="ECO:0000256" key="1">
    <source>
        <dbReference type="SAM" id="MobiDB-lite"/>
    </source>
</evidence>
<protein>
    <submittedName>
        <fullName evidence="2">Uncharacterized protein</fullName>
    </submittedName>
</protein>
<dbReference type="EMBL" id="JAGIXG020000082">
    <property type="protein sequence ID" value="KAI6778096.1"/>
    <property type="molecule type" value="Genomic_DNA"/>
</dbReference>
<feature type="compositionally biased region" description="Low complexity" evidence="1">
    <location>
        <begin position="1"/>
        <end position="14"/>
    </location>
</feature>
<comment type="caution">
    <text evidence="2">The sequence shown here is derived from an EMBL/GenBank/DDBJ whole genome shotgun (WGS) entry which is preliminary data.</text>
</comment>
<name>A0A9P9XUP1_9HYPO</name>
<evidence type="ECO:0000313" key="2">
    <source>
        <dbReference type="EMBL" id="KAI6778096.1"/>
    </source>
</evidence>
<sequence>MSASSSQSHASSHATENDENMVDIRSQSSASSLSEATYNPLEDLEGMSYSQEDTVRAFGDYYAFLAKMYVGESLILNPPSGGWPSITKERYRNMRKTDTVIELLRHLPYLSEYSGDFLATQTVPYSTFWNFDRGCAGSKSNDEPESTKLYTEGPEFSDAIPAHVIGFCSSENDPLIFLLDTQFGVIYWLEAPGYVKLRNG</sequence>
<dbReference type="AlphaFoldDB" id="A0A9P9XUP1"/>
<gene>
    <name evidence="2" type="ORF">J7T54_001516</name>
</gene>
<evidence type="ECO:0000313" key="3">
    <source>
        <dbReference type="Proteomes" id="UP001055219"/>
    </source>
</evidence>
<accession>A0A9P9XUP1</accession>
<reference evidence="2" key="2">
    <citation type="submission" date="2022-07" db="EMBL/GenBank/DDBJ databases">
        <authorList>
            <person name="Goncalves M.F.M."/>
            <person name="Hilario S."/>
            <person name="Van De Peer Y."/>
            <person name="Esteves A.C."/>
            <person name="Alves A."/>
        </authorList>
    </citation>
    <scope>NUCLEOTIDE SEQUENCE</scope>
    <source>
        <strain evidence="2">MUM 19.33</strain>
    </source>
</reference>
<keyword evidence="3" id="KW-1185">Reference proteome</keyword>
<dbReference type="GeneID" id="75828034"/>
<dbReference type="Proteomes" id="UP001055219">
    <property type="component" value="Unassembled WGS sequence"/>
</dbReference>
<dbReference type="RefSeq" id="XP_051358952.1">
    <property type="nucleotide sequence ID" value="XM_051510098.1"/>
</dbReference>
<reference evidence="2" key="1">
    <citation type="journal article" date="2021" name="J Fungi (Basel)">
        <title>Genomic and Metabolomic Analyses of the Marine Fungus Emericellopsis cladophorae: Insights into Saltwater Adaptability Mechanisms and Its Biosynthetic Potential.</title>
        <authorList>
            <person name="Goncalves M.F.M."/>
            <person name="Hilario S."/>
            <person name="Van de Peer Y."/>
            <person name="Esteves A.C."/>
            <person name="Alves A."/>
        </authorList>
    </citation>
    <scope>NUCLEOTIDE SEQUENCE</scope>
    <source>
        <strain evidence="2">MUM 19.33</strain>
    </source>
</reference>
<feature type="region of interest" description="Disordered" evidence="1">
    <location>
        <begin position="1"/>
        <end position="37"/>
    </location>
</feature>
<organism evidence="2 3">
    <name type="scientific">Emericellopsis cladophorae</name>
    <dbReference type="NCBI Taxonomy" id="2686198"/>
    <lineage>
        <taxon>Eukaryota</taxon>
        <taxon>Fungi</taxon>
        <taxon>Dikarya</taxon>
        <taxon>Ascomycota</taxon>
        <taxon>Pezizomycotina</taxon>
        <taxon>Sordariomycetes</taxon>
        <taxon>Hypocreomycetidae</taxon>
        <taxon>Hypocreales</taxon>
        <taxon>Bionectriaceae</taxon>
        <taxon>Emericellopsis</taxon>
    </lineage>
</organism>
<dbReference type="OrthoDB" id="5343383at2759"/>
<proteinExistence type="predicted"/>